<proteinExistence type="predicted"/>
<name>A0A3P7J6T0_STRVU</name>
<sequence>MYPAPICGQINDIHTQILEKEVALGERDFSLTLNITFDPIVRENELPTIYYKAFYGEAQPYPRKEEVHIRLMAKYFRIILHSMSLPPNFFRRRL</sequence>
<gene>
    <name evidence="1" type="ORF">SVUK_LOCUS7055</name>
</gene>
<dbReference type="AlphaFoldDB" id="A0A3P7J6T0"/>
<dbReference type="Proteomes" id="UP000270094">
    <property type="component" value="Unassembled WGS sequence"/>
</dbReference>
<accession>A0A3P7J6T0</accession>
<keyword evidence="2" id="KW-1185">Reference proteome</keyword>
<evidence type="ECO:0000313" key="1">
    <source>
        <dbReference type="EMBL" id="VDM72057.1"/>
    </source>
</evidence>
<dbReference type="OrthoDB" id="10485495at2759"/>
<protein>
    <submittedName>
        <fullName evidence="1">Uncharacterized protein</fullName>
    </submittedName>
</protein>
<evidence type="ECO:0000313" key="2">
    <source>
        <dbReference type="Proteomes" id="UP000270094"/>
    </source>
</evidence>
<reference evidence="1 2" key="1">
    <citation type="submission" date="2018-11" db="EMBL/GenBank/DDBJ databases">
        <authorList>
            <consortium name="Pathogen Informatics"/>
        </authorList>
    </citation>
    <scope>NUCLEOTIDE SEQUENCE [LARGE SCALE GENOMIC DNA]</scope>
</reference>
<organism evidence="1 2">
    <name type="scientific">Strongylus vulgaris</name>
    <name type="common">Blood worm</name>
    <dbReference type="NCBI Taxonomy" id="40348"/>
    <lineage>
        <taxon>Eukaryota</taxon>
        <taxon>Metazoa</taxon>
        <taxon>Ecdysozoa</taxon>
        <taxon>Nematoda</taxon>
        <taxon>Chromadorea</taxon>
        <taxon>Rhabditida</taxon>
        <taxon>Rhabditina</taxon>
        <taxon>Rhabditomorpha</taxon>
        <taxon>Strongyloidea</taxon>
        <taxon>Strongylidae</taxon>
        <taxon>Strongylus</taxon>
    </lineage>
</organism>
<dbReference type="EMBL" id="UYYB01023479">
    <property type="protein sequence ID" value="VDM72057.1"/>
    <property type="molecule type" value="Genomic_DNA"/>
</dbReference>